<evidence type="ECO:0000313" key="2">
    <source>
        <dbReference type="Ensembl" id="ENSENLP00000027000.1"/>
    </source>
</evidence>
<dbReference type="InParanoid" id="A0A665V5W6"/>
<feature type="region of interest" description="Disordered" evidence="1">
    <location>
        <begin position="1"/>
        <end position="32"/>
    </location>
</feature>
<dbReference type="AlphaFoldDB" id="A0A665V5W6"/>
<protein>
    <submittedName>
        <fullName evidence="2">Uncharacterized protein</fullName>
    </submittedName>
</protein>
<reference evidence="2" key="3">
    <citation type="submission" date="2025-09" db="UniProtKB">
        <authorList>
            <consortium name="Ensembl"/>
        </authorList>
    </citation>
    <scope>IDENTIFICATION</scope>
</reference>
<dbReference type="Proteomes" id="UP000472264">
    <property type="component" value="Chromosome 8"/>
</dbReference>
<accession>A0A665V5W6</accession>
<reference evidence="2" key="2">
    <citation type="submission" date="2025-08" db="UniProtKB">
        <authorList>
            <consortium name="Ensembl"/>
        </authorList>
    </citation>
    <scope>IDENTIFICATION</scope>
</reference>
<evidence type="ECO:0000256" key="1">
    <source>
        <dbReference type="SAM" id="MobiDB-lite"/>
    </source>
</evidence>
<organism evidence="2 3">
    <name type="scientific">Echeneis naucrates</name>
    <name type="common">Live sharksucker</name>
    <dbReference type="NCBI Taxonomy" id="173247"/>
    <lineage>
        <taxon>Eukaryota</taxon>
        <taxon>Metazoa</taxon>
        <taxon>Chordata</taxon>
        <taxon>Craniata</taxon>
        <taxon>Vertebrata</taxon>
        <taxon>Euteleostomi</taxon>
        <taxon>Actinopterygii</taxon>
        <taxon>Neopterygii</taxon>
        <taxon>Teleostei</taxon>
        <taxon>Neoteleostei</taxon>
        <taxon>Acanthomorphata</taxon>
        <taxon>Carangaria</taxon>
        <taxon>Carangiformes</taxon>
        <taxon>Echeneidae</taxon>
        <taxon>Echeneis</taxon>
    </lineage>
</organism>
<feature type="compositionally biased region" description="Pro residues" evidence="1">
    <location>
        <begin position="19"/>
        <end position="31"/>
    </location>
</feature>
<keyword evidence="3" id="KW-1185">Reference proteome</keyword>
<dbReference type="Ensembl" id="ENSENLT00000027826.1">
    <property type="protein sequence ID" value="ENSENLP00000027000.1"/>
    <property type="gene ID" value="ENSENLG00000012128.1"/>
</dbReference>
<name>A0A665V5W6_ECHNA</name>
<sequence>ISASETPKSRLETRSFPPVSTPAPPPPPAAPLKPLKPLSNMSCCHLSGSCFGWGRRLKHRCLQRCTMFPGPPKSSFSSHKTGFQEGKLSIRVGIDQEKPLKMASYPLYERVDYQRPF</sequence>
<proteinExistence type="predicted"/>
<reference evidence="2" key="1">
    <citation type="submission" date="2021-04" db="EMBL/GenBank/DDBJ databases">
        <authorList>
            <consortium name="Wellcome Sanger Institute Data Sharing"/>
        </authorList>
    </citation>
    <scope>NUCLEOTIDE SEQUENCE [LARGE SCALE GENOMIC DNA]</scope>
</reference>
<evidence type="ECO:0000313" key="3">
    <source>
        <dbReference type="Proteomes" id="UP000472264"/>
    </source>
</evidence>